<keyword evidence="4" id="KW-0067">ATP-binding</keyword>
<proteinExistence type="inferred from homology"/>
<dbReference type="GO" id="GO:0005524">
    <property type="term" value="F:ATP binding"/>
    <property type="evidence" value="ECO:0007669"/>
    <property type="project" value="UniProtKB-KW"/>
</dbReference>
<dbReference type="SUPFAM" id="SSF52540">
    <property type="entry name" value="P-loop containing nucleoside triphosphate hydrolases"/>
    <property type="match status" value="1"/>
</dbReference>
<accession>A0A078AUR6</accession>
<comment type="similarity">
    <text evidence="2">Belongs to the SMC family. SMC4 subfamily.</text>
</comment>
<dbReference type="OMA" id="HECTENE"/>
<dbReference type="Pfam" id="PF02463">
    <property type="entry name" value="SMC_N"/>
    <property type="match status" value="1"/>
</dbReference>
<dbReference type="InterPro" id="IPR027417">
    <property type="entry name" value="P-loop_NTPase"/>
</dbReference>
<dbReference type="Proteomes" id="UP000039865">
    <property type="component" value="Unassembled WGS sequence"/>
</dbReference>
<keyword evidence="3" id="KW-0547">Nucleotide-binding</keyword>
<dbReference type="AlphaFoldDB" id="A0A078AUR6"/>
<feature type="domain" description="SMC hinge" evidence="8">
    <location>
        <begin position="371"/>
        <end position="488"/>
    </location>
</feature>
<dbReference type="GO" id="GO:0005634">
    <property type="term" value="C:nucleus"/>
    <property type="evidence" value="ECO:0007669"/>
    <property type="project" value="UniProtKB-SubCell"/>
</dbReference>
<dbReference type="OrthoDB" id="5575062at2759"/>
<name>A0A078AUR6_STYLE</name>
<dbReference type="SUPFAM" id="SSF75553">
    <property type="entry name" value="Smc hinge domain"/>
    <property type="match status" value="1"/>
</dbReference>
<evidence type="ECO:0000313" key="10">
    <source>
        <dbReference type="Proteomes" id="UP000039865"/>
    </source>
</evidence>
<dbReference type="Pfam" id="PF06470">
    <property type="entry name" value="SMC_hinge"/>
    <property type="match status" value="1"/>
</dbReference>
<feature type="coiled-coil region" evidence="7">
    <location>
        <begin position="538"/>
        <end position="639"/>
    </location>
</feature>
<gene>
    <name evidence="9" type="primary">Contig11067.g11836</name>
    <name evidence="9" type="ORF">STYLEM_15014</name>
</gene>
<dbReference type="SMART" id="SM00968">
    <property type="entry name" value="SMC_hinge"/>
    <property type="match status" value="1"/>
</dbReference>
<evidence type="ECO:0000256" key="4">
    <source>
        <dbReference type="ARBA" id="ARBA00022840"/>
    </source>
</evidence>
<dbReference type="InterPro" id="IPR010935">
    <property type="entry name" value="SMC_hinge"/>
</dbReference>
<feature type="coiled-coil region" evidence="7">
    <location>
        <begin position="247"/>
        <end position="310"/>
    </location>
</feature>
<evidence type="ECO:0000256" key="1">
    <source>
        <dbReference type="ARBA" id="ARBA00004123"/>
    </source>
</evidence>
<dbReference type="InterPro" id="IPR003395">
    <property type="entry name" value="RecF/RecN/SMC_N"/>
</dbReference>
<dbReference type="Gene3D" id="3.40.50.300">
    <property type="entry name" value="P-loop containing nucleotide triphosphate hydrolases"/>
    <property type="match status" value="1"/>
</dbReference>
<keyword evidence="5 7" id="KW-0175">Coiled coil</keyword>
<dbReference type="EMBL" id="CCKQ01014172">
    <property type="protein sequence ID" value="CDW85924.1"/>
    <property type="molecule type" value="Genomic_DNA"/>
</dbReference>
<dbReference type="InParanoid" id="A0A078AUR6"/>
<organism evidence="9 10">
    <name type="scientific">Stylonychia lemnae</name>
    <name type="common">Ciliate</name>
    <dbReference type="NCBI Taxonomy" id="5949"/>
    <lineage>
        <taxon>Eukaryota</taxon>
        <taxon>Sar</taxon>
        <taxon>Alveolata</taxon>
        <taxon>Ciliophora</taxon>
        <taxon>Intramacronucleata</taxon>
        <taxon>Spirotrichea</taxon>
        <taxon>Stichotrichia</taxon>
        <taxon>Sporadotrichida</taxon>
        <taxon>Oxytrichidae</taxon>
        <taxon>Stylonychinae</taxon>
        <taxon>Stylonychia</taxon>
    </lineage>
</organism>
<dbReference type="PANTHER" id="PTHR18937:SF172">
    <property type="entry name" value="STRUCTURAL MAINTENANCE OF CHROMOSOMES PROTEIN"/>
    <property type="match status" value="1"/>
</dbReference>
<dbReference type="Gene3D" id="1.20.1060.20">
    <property type="match status" value="1"/>
</dbReference>
<dbReference type="Gene3D" id="3.30.70.1620">
    <property type="match status" value="1"/>
</dbReference>
<keyword evidence="10" id="KW-1185">Reference proteome</keyword>
<evidence type="ECO:0000256" key="7">
    <source>
        <dbReference type="SAM" id="Coils"/>
    </source>
</evidence>
<dbReference type="PANTHER" id="PTHR18937">
    <property type="entry name" value="STRUCTURAL MAINTENANCE OF CHROMOSOMES SMC FAMILY MEMBER"/>
    <property type="match status" value="1"/>
</dbReference>
<evidence type="ECO:0000256" key="6">
    <source>
        <dbReference type="ARBA" id="ARBA00023242"/>
    </source>
</evidence>
<evidence type="ECO:0000256" key="5">
    <source>
        <dbReference type="ARBA" id="ARBA00023054"/>
    </source>
</evidence>
<reference evidence="9 10" key="1">
    <citation type="submission" date="2014-06" db="EMBL/GenBank/DDBJ databases">
        <authorList>
            <person name="Swart Estienne"/>
        </authorList>
    </citation>
    <scope>NUCLEOTIDE SEQUENCE [LARGE SCALE GENOMIC DNA]</scope>
    <source>
        <strain evidence="9 10">130c</strain>
    </source>
</reference>
<evidence type="ECO:0000256" key="2">
    <source>
        <dbReference type="ARBA" id="ARBA00006005"/>
    </source>
</evidence>
<evidence type="ECO:0000313" key="9">
    <source>
        <dbReference type="EMBL" id="CDW85924.1"/>
    </source>
</evidence>
<dbReference type="InterPro" id="IPR036277">
    <property type="entry name" value="SMC_hinge_sf"/>
</dbReference>
<sequence length="641" mass="75276">MIDRITLENFKSFYGKQKIGPLHKCFTAIVGPNGSGKSNLIESLLFVFGKKAKQMRFDRLQQLIHSSGKHQNLEKASVKIKFHDIYDDYAMKNTYIIVPGSNFKVSRTVYKDGSSKYFINGNDCEYEQMTELLKQKGIDLNHDRFLILQGEVEQISLMPPKAQKKDEVGLLEYLEDIIGTIKYIKEIDEIEKLQQDGQENRQSKMLDLFRTNDLLKKVQKQKDTAFKFLNIEREFYLLKNIVIQIEIREKSKEIQKLGDQLKTLKNKCQKQKEEKKKIKLNYQDVVKLELNIFESSLQEMTQNLKKEREDIMQILMPLQFQRQEKQTILRDRQSEIYIIESNQLKLESEYQREQREVLFKLLEAQKRGRLSGILGRLGDLGSIDKMYEVAITTSCGKLDHIVVLRFDQAEECMRYLRNNKIAKGKFMPLDQIKDITNSKEVVNYICPPKAKRLYDLIKVQNKDLRKAFYSALKDTLVTQNFDDAIEIAYQQNEIHNRVVTLQGQLIKQSGSMNGDGNPKQGGMSLNDQQACQYKEEDSIKIENEIEELNGQIREAKELKPQLQNDYNKLQSEIRQSDIQIETNMIYLDQLNLHKQDQERRLQQLKGQLEFVDLQQFMKIQDNQNQIQIFNDQLDELKYQID</sequence>
<keyword evidence="6" id="KW-0539">Nucleus</keyword>
<protein>
    <submittedName>
        <fullName evidence="9">Structural maintenance of chromosomes protein 4</fullName>
    </submittedName>
</protein>
<evidence type="ECO:0000259" key="8">
    <source>
        <dbReference type="SMART" id="SM00968"/>
    </source>
</evidence>
<dbReference type="GO" id="GO:0000796">
    <property type="term" value="C:condensin complex"/>
    <property type="evidence" value="ECO:0007669"/>
    <property type="project" value="TreeGrafter"/>
</dbReference>
<comment type="subcellular location">
    <subcellularLocation>
        <location evidence="1">Nucleus</location>
    </subcellularLocation>
</comment>
<dbReference type="GO" id="GO:0007076">
    <property type="term" value="P:mitotic chromosome condensation"/>
    <property type="evidence" value="ECO:0007669"/>
    <property type="project" value="TreeGrafter"/>
</dbReference>
<evidence type="ECO:0000256" key="3">
    <source>
        <dbReference type="ARBA" id="ARBA00022741"/>
    </source>
</evidence>